<accession>A0A7R5K283</accession>
<dbReference type="InParanoid" id="A0A7R5K283"/>
<dbReference type="PANTHER" id="PTHR46399:SF10">
    <property type="entry name" value="RYANODINE RECEPTOR 1"/>
    <property type="match status" value="1"/>
</dbReference>
<feature type="region of interest" description="Disordered" evidence="1">
    <location>
        <begin position="529"/>
        <end position="554"/>
    </location>
</feature>
<dbReference type="GeneID" id="120322863"/>
<protein>
    <submittedName>
        <fullName evidence="3">Ryanodine receptor 1-like</fullName>
    </submittedName>
</protein>
<dbReference type="GO" id="GO:0034704">
    <property type="term" value="C:calcium channel complex"/>
    <property type="evidence" value="ECO:0007669"/>
    <property type="project" value="TreeGrafter"/>
</dbReference>
<dbReference type="GO" id="GO:0005219">
    <property type="term" value="F:ryanodine-sensitive calcium-release channel activity"/>
    <property type="evidence" value="ECO:0007669"/>
    <property type="project" value="TreeGrafter"/>
</dbReference>
<feature type="compositionally biased region" description="Pro residues" evidence="1">
    <location>
        <begin position="17"/>
        <end position="39"/>
    </location>
</feature>
<dbReference type="GO" id="GO:0033017">
    <property type="term" value="C:sarcoplasmic reticulum membrane"/>
    <property type="evidence" value="ECO:0007669"/>
    <property type="project" value="TreeGrafter"/>
</dbReference>
<proteinExistence type="predicted"/>
<organism evidence="2 3">
    <name type="scientific">Pipra filicauda</name>
    <name type="common">Wire-tailed manakin</name>
    <dbReference type="NCBI Taxonomy" id="649802"/>
    <lineage>
        <taxon>Eukaryota</taxon>
        <taxon>Metazoa</taxon>
        <taxon>Chordata</taxon>
        <taxon>Craniata</taxon>
        <taxon>Vertebrata</taxon>
        <taxon>Euteleostomi</taxon>
        <taxon>Archelosauria</taxon>
        <taxon>Archosauria</taxon>
        <taxon>Dinosauria</taxon>
        <taxon>Saurischia</taxon>
        <taxon>Theropoda</taxon>
        <taxon>Coelurosauria</taxon>
        <taxon>Aves</taxon>
        <taxon>Neognathae</taxon>
        <taxon>Neoaves</taxon>
        <taxon>Telluraves</taxon>
        <taxon>Australaves</taxon>
        <taxon>Passeriformes</taxon>
        <taxon>Pipridae</taxon>
        <taxon>Pipra</taxon>
    </lineage>
</organism>
<keyword evidence="2" id="KW-1185">Reference proteome</keyword>
<evidence type="ECO:0000256" key="1">
    <source>
        <dbReference type="SAM" id="MobiDB-lite"/>
    </source>
</evidence>
<dbReference type="GO" id="GO:0030018">
    <property type="term" value="C:Z disc"/>
    <property type="evidence" value="ECO:0007669"/>
    <property type="project" value="TreeGrafter"/>
</dbReference>
<evidence type="ECO:0000313" key="2">
    <source>
        <dbReference type="Proteomes" id="UP000504627"/>
    </source>
</evidence>
<feature type="compositionally biased region" description="Acidic residues" evidence="1">
    <location>
        <begin position="533"/>
        <end position="554"/>
    </location>
</feature>
<gene>
    <name evidence="3" type="primary">LOC120322863</name>
</gene>
<name>A0A7R5K283_9PASS</name>
<dbReference type="RefSeq" id="XP_039235216.1">
    <property type="nucleotide sequence ID" value="XM_039379282.1"/>
</dbReference>
<feature type="compositionally biased region" description="Polar residues" evidence="1">
    <location>
        <begin position="41"/>
        <end position="59"/>
    </location>
</feature>
<dbReference type="Proteomes" id="UP000504627">
    <property type="component" value="Unplaced"/>
</dbReference>
<sequence length="554" mass="62147">MDSSQEFIAHLGETPEPGGPPKPPGYPQTPQPVDPPIPPNASVTPQPSGDIRAQSSSPTVPRWDIAQEFIAHLEAVVSSGRVEKSPHEQEIKFFAKILLPLINQYFHNHCLYFLSTPAQVLGSGGHASNKEKEMITSLFCKLAALVRHRISLFGTDAPAVVNCLLILARSLDARTVMKSGPEIVKAGLRSFFESAAEDMEKLGEQLRLGRGTPTRAPTKGVAQVTYTSVALLPVLTALFEHLAQHQFGDDVILDDVQVSCYRILCSIYSLGTARGPHSGDGQGGGSEQERSKKRRRGDRYSVHTSLIVATLKKMLPIGLNMCSPADQELITLAKGRYALKDTDEEGREVLHNNLHLQGKVENTGSARWQMALVRQAGRDEDPDTPEQVVRRVQEVSAVLYHLEQTEHPYKSKKAVWHKLLSKQRRRAIVACFRMTPLYNLPRHRACNMFLESYRLSWLGREQPPFEDRMIDDLSKSGREEEEEEEEAEARPDPLHQLILHFSRTALTEQSHLEQDHLYMAYADIMAKSCHVGEEEEEEKEEEEKEEEAAEDSFE</sequence>
<feature type="non-terminal residue" evidence="3">
    <location>
        <position position="554"/>
    </location>
</feature>
<dbReference type="GO" id="GO:0014808">
    <property type="term" value="P:release of sequestered calcium ion into cytosol by sarcoplasmic reticulum"/>
    <property type="evidence" value="ECO:0007669"/>
    <property type="project" value="TreeGrafter"/>
</dbReference>
<dbReference type="GO" id="GO:0006941">
    <property type="term" value="P:striated muscle contraction"/>
    <property type="evidence" value="ECO:0007669"/>
    <property type="project" value="TreeGrafter"/>
</dbReference>
<reference evidence="3" key="1">
    <citation type="submission" date="2025-08" db="UniProtKB">
        <authorList>
            <consortium name="RefSeq"/>
        </authorList>
    </citation>
    <scope>IDENTIFICATION</scope>
    <source>
        <tissue evidence="3">Muscle</tissue>
    </source>
</reference>
<evidence type="ECO:0000313" key="3">
    <source>
        <dbReference type="RefSeq" id="XP_039235216.1"/>
    </source>
</evidence>
<feature type="region of interest" description="Disordered" evidence="1">
    <location>
        <begin position="275"/>
        <end position="299"/>
    </location>
</feature>
<dbReference type="PANTHER" id="PTHR46399">
    <property type="entry name" value="B30.2/SPRY DOMAIN-CONTAINING PROTEIN"/>
    <property type="match status" value="1"/>
</dbReference>
<dbReference type="GO" id="GO:0005790">
    <property type="term" value="C:smooth endoplasmic reticulum"/>
    <property type="evidence" value="ECO:0007669"/>
    <property type="project" value="TreeGrafter"/>
</dbReference>
<feature type="region of interest" description="Disordered" evidence="1">
    <location>
        <begin position="475"/>
        <end position="494"/>
    </location>
</feature>
<feature type="region of interest" description="Disordered" evidence="1">
    <location>
        <begin position="1"/>
        <end position="59"/>
    </location>
</feature>
<dbReference type="GO" id="GO:0042383">
    <property type="term" value="C:sarcolemma"/>
    <property type="evidence" value="ECO:0007669"/>
    <property type="project" value="TreeGrafter"/>
</dbReference>
<dbReference type="AlphaFoldDB" id="A0A7R5K283"/>
<dbReference type="InterPro" id="IPR015925">
    <property type="entry name" value="Ryanodine_IP3_receptor"/>
</dbReference>